<dbReference type="Proteomes" id="UP000007264">
    <property type="component" value="Unassembled WGS sequence"/>
</dbReference>
<dbReference type="PANTHER" id="PTHR42760">
    <property type="entry name" value="SHORT-CHAIN DEHYDROGENASES/REDUCTASES FAMILY MEMBER"/>
    <property type="match status" value="1"/>
</dbReference>
<evidence type="ECO:0000313" key="4">
    <source>
        <dbReference type="EMBL" id="EIE19226.1"/>
    </source>
</evidence>
<dbReference type="InterPro" id="IPR002347">
    <property type="entry name" value="SDR_fam"/>
</dbReference>
<protein>
    <submittedName>
        <fullName evidence="4">Short-chain dehydrogenase/reductase SDR</fullName>
    </submittedName>
</protein>
<comment type="similarity">
    <text evidence="1">Belongs to the short-chain dehydrogenases/reductases (SDR) family.</text>
</comment>
<dbReference type="AlphaFoldDB" id="I0YLF7"/>
<dbReference type="PRINTS" id="PR00081">
    <property type="entry name" value="GDHRDH"/>
</dbReference>
<dbReference type="PRINTS" id="PR00080">
    <property type="entry name" value="SDRFAMILY"/>
</dbReference>
<dbReference type="GO" id="GO:0048038">
    <property type="term" value="F:quinone binding"/>
    <property type="evidence" value="ECO:0007669"/>
    <property type="project" value="TreeGrafter"/>
</dbReference>
<gene>
    <name evidence="4" type="ORF">COCSUDRAFT_31421</name>
</gene>
<dbReference type="PROSITE" id="PS00061">
    <property type="entry name" value="ADH_SHORT"/>
    <property type="match status" value="1"/>
</dbReference>
<dbReference type="GO" id="GO:0006633">
    <property type="term" value="P:fatty acid biosynthetic process"/>
    <property type="evidence" value="ECO:0007669"/>
    <property type="project" value="TreeGrafter"/>
</dbReference>
<evidence type="ECO:0000256" key="1">
    <source>
        <dbReference type="ARBA" id="ARBA00006484"/>
    </source>
</evidence>
<accession>I0YLF7</accession>
<comment type="caution">
    <text evidence="4">The sequence shown here is derived from an EMBL/GenBank/DDBJ whole genome shotgun (WGS) entry which is preliminary data.</text>
</comment>
<dbReference type="SUPFAM" id="SSF51735">
    <property type="entry name" value="NAD(P)-binding Rossmann-fold domains"/>
    <property type="match status" value="1"/>
</dbReference>
<dbReference type="GO" id="GO:0016616">
    <property type="term" value="F:oxidoreductase activity, acting on the CH-OH group of donors, NAD or NADP as acceptor"/>
    <property type="evidence" value="ECO:0007669"/>
    <property type="project" value="TreeGrafter"/>
</dbReference>
<proteinExistence type="inferred from homology"/>
<dbReference type="SMART" id="SM00822">
    <property type="entry name" value="PKS_KR"/>
    <property type="match status" value="1"/>
</dbReference>
<dbReference type="InterPro" id="IPR020904">
    <property type="entry name" value="Sc_DH/Rdtase_CS"/>
</dbReference>
<dbReference type="KEGG" id="csl:COCSUDRAFT_31421"/>
<feature type="domain" description="Ketoreductase" evidence="3">
    <location>
        <begin position="44"/>
        <end position="224"/>
    </location>
</feature>
<dbReference type="Gene3D" id="3.40.50.720">
    <property type="entry name" value="NAD(P)-binding Rossmann-like Domain"/>
    <property type="match status" value="1"/>
</dbReference>
<dbReference type="EMBL" id="AGSI01000020">
    <property type="protein sequence ID" value="EIE19226.1"/>
    <property type="molecule type" value="Genomic_DNA"/>
</dbReference>
<reference evidence="4 5" key="1">
    <citation type="journal article" date="2012" name="Genome Biol.">
        <title>The genome of the polar eukaryotic microalga coccomyxa subellipsoidea reveals traits of cold adaptation.</title>
        <authorList>
            <person name="Blanc G."/>
            <person name="Agarkova I."/>
            <person name="Grimwood J."/>
            <person name="Kuo A."/>
            <person name="Brueggeman A."/>
            <person name="Dunigan D."/>
            <person name="Gurnon J."/>
            <person name="Ladunga I."/>
            <person name="Lindquist E."/>
            <person name="Lucas S."/>
            <person name="Pangilinan J."/>
            <person name="Proschold T."/>
            <person name="Salamov A."/>
            <person name="Schmutz J."/>
            <person name="Weeks D."/>
            <person name="Yamada T."/>
            <person name="Claverie J.M."/>
            <person name="Grigoriev I."/>
            <person name="Van Etten J."/>
            <person name="Lomsadze A."/>
            <person name="Borodovsky M."/>
        </authorList>
    </citation>
    <scope>NUCLEOTIDE SEQUENCE [LARGE SCALE GENOMIC DNA]</scope>
    <source>
        <strain evidence="4 5">C-169</strain>
    </source>
</reference>
<dbReference type="eggNOG" id="KOG1200">
    <property type="taxonomic scope" value="Eukaryota"/>
</dbReference>
<evidence type="ECO:0000259" key="3">
    <source>
        <dbReference type="SMART" id="SM00822"/>
    </source>
</evidence>
<dbReference type="GeneID" id="17037156"/>
<dbReference type="Pfam" id="PF13561">
    <property type="entry name" value="adh_short_C2"/>
    <property type="match status" value="1"/>
</dbReference>
<dbReference type="PANTHER" id="PTHR42760:SF133">
    <property type="entry name" value="3-OXOACYL-[ACYL-CARRIER-PROTEIN] REDUCTASE"/>
    <property type="match status" value="1"/>
</dbReference>
<organism evidence="4 5">
    <name type="scientific">Coccomyxa subellipsoidea (strain C-169)</name>
    <name type="common">Green microalga</name>
    <dbReference type="NCBI Taxonomy" id="574566"/>
    <lineage>
        <taxon>Eukaryota</taxon>
        <taxon>Viridiplantae</taxon>
        <taxon>Chlorophyta</taxon>
        <taxon>core chlorophytes</taxon>
        <taxon>Trebouxiophyceae</taxon>
        <taxon>Trebouxiophyceae incertae sedis</taxon>
        <taxon>Coccomyxaceae</taxon>
        <taxon>Coccomyxa</taxon>
        <taxon>Coccomyxa subellipsoidea</taxon>
    </lineage>
</organism>
<dbReference type="RefSeq" id="XP_005643770.1">
    <property type="nucleotide sequence ID" value="XM_005643713.1"/>
</dbReference>
<sequence length="314" mass="32262">MEEPQQRRLGVLLSHVSGSLQPASELGLKAHNVSASAGSLLKGKVAIITGSGQGLGAAAANLFAEHGARLVVTDLDGAKADEVAAGIRSRGGEAISLAGDVTAEEFPACCVKAAVEAFGTIDILINNAGFTWDGMIHRITPKQWDAMLAVHCTAPFRLIQAAAPVMREAAKKELDEKGEATQRCIINVSSTSGTHGNPGQANYSTAKAGVVGLTKTVAREWGSFNIRCNAIAYGFIATRLTADKGSSTISVGGEKVKLGIPGGEAMASAAAEMLIPMKRVGTPEEAAGAMLLLASPYASFISGQTLEVTGGAYI</sequence>
<evidence type="ECO:0000313" key="5">
    <source>
        <dbReference type="Proteomes" id="UP000007264"/>
    </source>
</evidence>
<keyword evidence="5" id="KW-1185">Reference proteome</keyword>
<dbReference type="STRING" id="574566.I0YLF7"/>
<evidence type="ECO:0000256" key="2">
    <source>
        <dbReference type="ARBA" id="ARBA00023002"/>
    </source>
</evidence>
<dbReference type="OrthoDB" id="1393670at2759"/>
<dbReference type="InterPro" id="IPR057326">
    <property type="entry name" value="KR_dom"/>
</dbReference>
<keyword evidence="2" id="KW-0560">Oxidoreductase</keyword>
<dbReference type="FunFam" id="3.40.50.720:FF:000084">
    <property type="entry name" value="Short-chain dehydrogenase reductase"/>
    <property type="match status" value="1"/>
</dbReference>
<name>I0YLF7_COCSC</name>
<feature type="non-terminal residue" evidence="4">
    <location>
        <position position="1"/>
    </location>
</feature>
<dbReference type="InterPro" id="IPR036291">
    <property type="entry name" value="NAD(P)-bd_dom_sf"/>
</dbReference>